<comment type="caution">
    <text evidence="5">The sequence shown here is derived from an EMBL/GenBank/DDBJ whole genome shotgun (WGS) entry which is preliminary data.</text>
</comment>
<dbReference type="Gene3D" id="3.40.190.10">
    <property type="entry name" value="Periplasmic binding protein-like II"/>
    <property type="match status" value="1"/>
</dbReference>
<dbReference type="Proteomes" id="UP001139516">
    <property type="component" value="Unassembled WGS sequence"/>
</dbReference>
<reference evidence="5" key="1">
    <citation type="submission" date="2022-04" db="EMBL/GenBank/DDBJ databases">
        <title>Roseomonas acroporae sp. nov., isolated from coral Acropora digitifera.</title>
        <authorList>
            <person name="Sun H."/>
        </authorList>
    </citation>
    <scope>NUCLEOTIDE SEQUENCE</scope>
    <source>
        <strain evidence="5">NAR14</strain>
    </source>
</reference>
<dbReference type="InterPro" id="IPR000914">
    <property type="entry name" value="SBP_5_dom"/>
</dbReference>
<name>A0A9X1YBT8_9PROT</name>
<dbReference type="Gene3D" id="3.10.105.10">
    <property type="entry name" value="Dipeptide-binding Protein, Domain 3"/>
    <property type="match status" value="1"/>
</dbReference>
<evidence type="ECO:0000259" key="4">
    <source>
        <dbReference type="Pfam" id="PF00496"/>
    </source>
</evidence>
<keyword evidence="3" id="KW-0732">Signal</keyword>
<keyword evidence="6" id="KW-1185">Reference proteome</keyword>
<evidence type="ECO:0000313" key="5">
    <source>
        <dbReference type="EMBL" id="MCK8783616.1"/>
    </source>
</evidence>
<dbReference type="RefSeq" id="WP_248665742.1">
    <property type="nucleotide sequence ID" value="NZ_JALPRX010000015.1"/>
</dbReference>
<dbReference type="CDD" id="cd08502">
    <property type="entry name" value="PBP2_NikA_DppA_OppA_like_16"/>
    <property type="match status" value="1"/>
</dbReference>
<comment type="similarity">
    <text evidence="2">Belongs to the bacterial solute-binding protein 5 family.</text>
</comment>
<dbReference type="EMBL" id="JALPRX010000015">
    <property type="protein sequence ID" value="MCK8783616.1"/>
    <property type="molecule type" value="Genomic_DNA"/>
</dbReference>
<dbReference type="Pfam" id="PF00496">
    <property type="entry name" value="SBP_bac_5"/>
    <property type="match status" value="1"/>
</dbReference>
<protein>
    <submittedName>
        <fullName evidence="5">ABC transporter substrate-binding protein</fullName>
    </submittedName>
</protein>
<accession>A0A9X1YBT8</accession>
<evidence type="ECO:0000256" key="2">
    <source>
        <dbReference type="ARBA" id="ARBA00005695"/>
    </source>
</evidence>
<gene>
    <name evidence="5" type="ORF">M0638_04375</name>
</gene>
<feature type="domain" description="Solute-binding protein family 5" evidence="4">
    <location>
        <begin position="77"/>
        <end position="444"/>
    </location>
</feature>
<evidence type="ECO:0000256" key="3">
    <source>
        <dbReference type="ARBA" id="ARBA00022729"/>
    </source>
</evidence>
<dbReference type="GO" id="GO:0015833">
    <property type="term" value="P:peptide transport"/>
    <property type="evidence" value="ECO:0007669"/>
    <property type="project" value="TreeGrafter"/>
</dbReference>
<dbReference type="SUPFAM" id="SSF53850">
    <property type="entry name" value="Periplasmic binding protein-like II"/>
    <property type="match status" value="1"/>
</dbReference>
<organism evidence="5 6">
    <name type="scientific">Roseomonas acroporae</name>
    <dbReference type="NCBI Taxonomy" id="2937791"/>
    <lineage>
        <taxon>Bacteria</taxon>
        <taxon>Pseudomonadati</taxon>
        <taxon>Pseudomonadota</taxon>
        <taxon>Alphaproteobacteria</taxon>
        <taxon>Acetobacterales</taxon>
        <taxon>Roseomonadaceae</taxon>
        <taxon>Roseomonas</taxon>
    </lineage>
</organism>
<dbReference type="PANTHER" id="PTHR30290">
    <property type="entry name" value="PERIPLASMIC BINDING COMPONENT OF ABC TRANSPORTER"/>
    <property type="match status" value="1"/>
</dbReference>
<proteinExistence type="inferred from homology"/>
<dbReference type="GO" id="GO:1904680">
    <property type="term" value="F:peptide transmembrane transporter activity"/>
    <property type="evidence" value="ECO:0007669"/>
    <property type="project" value="TreeGrafter"/>
</dbReference>
<comment type="subcellular location">
    <subcellularLocation>
        <location evidence="1">Periplasm</location>
    </subcellularLocation>
</comment>
<dbReference type="PANTHER" id="PTHR30290:SF38">
    <property type="entry name" value="D,D-DIPEPTIDE-BINDING PERIPLASMIC PROTEIN DDPA-RELATED"/>
    <property type="match status" value="1"/>
</dbReference>
<sequence length="532" mass="58266">MPTVPRRSLILGAGAAALPRFAPRVAIAQPAAARVLRYVPQADVTILDPVMTTAYITRTHALMVYDQLYGLDGQLRPQPQMAEGHTVEDDGKRVTIRLREGLKFHDGEKVLARDCVASVKRWAQRDPLGQALLARLDEMAATGDREFTIRLKRPFGPLLQALAKLGPPACCIMPARLAETDAFRPVTEVVGSGPFRWLANERVAGARVAYARNPDYVPRPDGTPDWAAGPKLVHFDRVEWNVIPDPGTAAAAIQNGEVDWWENPPNDLLPVLARNRQVVLENIITLGVMGTGIFNTLHPPFDKAAVRRAVLGAVSQADFMTAVAGTEPGRWRDRVGVFTPGSPMANDAGMEILTAPRDIEASRRALREAGYRGEKVVLLAASDQSALAALGEVGNDLLRRLGMNVEYVVTDWGSVVQRRASKAPPEQGGWSMFHTTWAGLDMVNPAVTQVLRANGERAYFGWPDLPGLEALRDRWLEAPEAEQPALAAAIQAEALKQAVFLPTGQYFYQTAYRRGLTGLSRGAFLFWNIRRG</sequence>
<dbReference type="InterPro" id="IPR039424">
    <property type="entry name" value="SBP_5"/>
</dbReference>
<evidence type="ECO:0000313" key="6">
    <source>
        <dbReference type="Proteomes" id="UP001139516"/>
    </source>
</evidence>
<evidence type="ECO:0000256" key="1">
    <source>
        <dbReference type="ARBA" id="ARBA00004418"/>
    </source>
</evidence>
<dbReference type="AlphaFoldDB" id="A0A9X1YBT8"/>